<dbReference type="Gene3D" id="3.40.50.1390">
    <property type="entry name" value="Resolvase, N-terminal catalytic domain"/>
    <property type="match status" value="1"/>
</dbReference>
<dbReference type="OrthoDB" id="9811097at2"/>
<keyword evidence="5" id="KW-1185">Reference proteome</keyword>
<sequence length="503" mass="57980">MVKNVGVYLRISRESGEGRDTLLSHRTIAERYCRDKGYSYKIYEEVISGAKDIEERQSLNQLLIDIQMYEAIFVISTDRISRDNYYTQYVAKVLADNDVYILTPEKLYDLNGDDRLMFDMLGAMSSQELRLIAKRQKRGKREGAKRGEWVQGVPPLGYTRGKEKKLEIVESEANLVRMIFNYAESGYGIQSIVTKLEGHKTKAGNQFTNTAIYTILNNKTYTGSIIYNIKDKKGKITETIVMKNAHEAIITNEQFKSVQQAIKGRMSGDMDTRNRSKGKVLSMLKDLLYCKECGLKMGFRKDSKQKDAIYLKSCKCGNRGIVEHQLITSFISEFEFLQGFYQNEWENALKSSQSVSKDTLLQQVAELNKSQDKLNTRLSRAKDAYLDGVFSKEEYLKSKNDIEAELTKLSNAINDLQEQVESMDKDSISSEYKSKIEKIEQFYKLYNKEDSQQYLEECNRILKLIINKVYYARVDEKVTITSPLEGYTEVEQGDFVDLFIESK</sequence>
<protein>
    <recommendedName>
        <fullName evidence="6">Recombinase family protein</fullName>
    </recommendedName>
</protein>
<dbReference type="EMBL" id="LGUF01000007">
    <property type="protein sequence ID" value="KON90247.1"/>
    <property type="molecule type" value="Genomic_DNA"/>
</dbReference>
<evidence type="ECO:0000256" key="1">
    <source>
        <dbReference type="SAM" id="Coils"/>
    </source>
</evidence>
<comment type="caution">
    <text evidence="4">The sequence shown here is derived from an EMBL/GenBank/DDBJ whole genome shotgun (WGS) entry which is preliminary data.</text>
</comment>
<dbReference type="InterPro" id="IPR038109">
    <property type="entry name" value="DNA_bind_recomb_sf"/>
</dbReference>
<gene>
    <name evidence="4" type="ORF">AF332_09400</name>
</gene>
<feature type="domain" description="Recombinase" evidence="3">
    <location>
        <begin position="155"/>
        <end position="268"/>
    </location>
</feature>
<feature type="domain" description="Resolvase/invertase-type recombinase catalytic" evidence="2">
    <location>
        <begin position="4"/>
        <end position="147"/>
    </location>
</feature>
<dbReference type="InterPro" id="IPR050639">
    <property type="entry name" value="SSR_resolvase"/>
</dbReference>
<dbReference type="InterPro" id="IPR011109">
    <property type="entry name" value="DNA_bind_recombinase_dom"/>
</dbReference>
<organism evidence="4 5">
    <name type="scientific">Sporosarcina globispora</name>
    <name type="common">Bacillus globisporus</name>
    <dbReference type="NCBI Taxonomy" id="1459"/>
    <lineage>
        <taxon>Bacteria</taxon>
        <taxon>Bacillati</taxon>
        <taxon>Bacillota</taxon>
        <taxon>Bacilli</taxon>
        <taxon>Bacillales</taxon>
        <taxon>Caryophanaceae</taxon>
        <taxon>Sporosarcina</taxon>
    </lineage>
</organism>
<name>A0A0M0GL77_SPOGL</name>
<dbReference type="Proteomes" id="UP000037109">
    <property type="component" value="Unassembled WGS sequence"/>
</dbReference>
<dbReference type="AlphaFoldDB" id="A0A0M0GL77"/>
<dbReference type="SUPFAM" id="SSF53041">
    <property type="entry name" value="Resolvase-like"/>
    <property type="match status" value="1"/>
</dbReference>
<accession>A0A0M0GL77</accession>
<dbReference type="InterPro" id="IPR036162">
    <property type="entry name" value="Resolvase-like_N_sf"/>
</dbReference>
<feature type="coiled-coil region" evidence="1">
    <location>
        <begin position="357"/>
        <end position="426"/>
    </location>
</feature>
<evidence type="ECO:0000259" key="2">
    <source>
        <dbReference type="PROSITE" id="PS51736"/>
    </source>
</evidence>
<dbReference type="InterPro" id="IPR006119">
    <property type="entry name" value="Resolv_N"/>
</dbReference>
<dbReference type="CDD" id="cd00338">
    <property type="entry name" value="Ser_Recombinase"/>
    <property type="match status" value="1"/>
</dbReference>
<dbReference type="SMART" id="SM00857">
    <property type="entry name" value="Resolvase"/>
    <property type="match status" value="1"/>
</dbReference>
<keyword evidence="1" id="KW-0175">Coiled coil</keyword>
<dbReference type="Pfam" id="PF00239">
    <property type="entry name" value="Resolvase"/>
    <property type="match status" value="1"/>
</dbReference>
<dbReference type="PATRIC" id="fig|1459.3.peg.2001"/>
<dbReference type="Gene3D" id="3.90.1750.20">
    <property type="entry name" value="Putative Large Serine Recombinase, Chain B, Domain 2"/>
    <property type="match status" value="1"/>
</dbReference>
<dbReference type="PROSITE" id="PS51736">
    <property type="entry name" value="RECOMBINASES_3"/>
    <property type="match status" value="1"/>
</dbReference>
<evidence type="ECO:0000313" key="5">
    <source>
        <dbReference type="Proteomes" id="UP000037109"/>
    </source>
</evidence>
<evidence type="ECO:0000259" key="3">
    <source>
        <dbReference type="PROSITE" id="PS51737"/>
    </source>
</evidence>
<evidence type="ECO:0008006" key="6">
    <source>
        <dbReference type="Google" id="ProtNLM"/>
    </source>
</evidence>
<dbReference type="STRING" id="1459.AF332_09400"/>
<evidence type="ECO:0000313" key="4">
    <source>
        <dbReference type="EMBL" id="KON90247.1"/>
    </source>
</evidence>
<dbReference type="GO" id="GO:0003677">
    <property type="term" value="F:DNA binding"/>
    <property type="evidence" value="ECO:0007669"/>
    <property type="project" value="InterPro"/>
</dbReference>
<dbReference type="PROSITE" id="PS51737">
    <property type="entry name" value="RECOMBINASE_DNA_BIND"/>
    <property type="match status" value="1"/>
</dbReference>
<dbReference type="PANTHER" id="PTHR30461:SF23">
    <property type="entry name" value="DNA RECOMBINASE-RELATED"/>
    <property type="match status" value="1"/>
</dbReference>
<proteinExistence type="predicted"/>
<dbReference type="PANTHER" id="PTHR30461">
    <property type="entry name" value="DNA-INVERTASE FROM LAMBDOID PROPHAGE"/>
    <property type="match status" value="1"/>
</dbReference>
<dbReference type="GO" id="GO:0000150">
    <property type="term" value="F:DNA strand exchange activity"/>
    <property type="evidence" value="ECO:0007669"/>
    <property type="project" value="InterPro"/>
</dbReference>
<dbReference type="Pfam" id="PF07508">
    <property type="entry name" value="Recombinase"/>
    <property type="match status" value="1"/>
</dbReference>
<reference evidence="5" key="1">
    <citation type="submission" date="2015-07" db="EMBL/GenBank/DDBJ databases">
        <title>Fjat-10036 dsm4.</title>
        <authorList>
            <person name="Liu B."/>
            <person name="Wang J."/>
            <person name="Zhu Y."/>
            <person name="Liu G."/>
            <person name="Chen Q."/>
            <person name="Chen Z."/>
            <person name="Lan J."/>
            <person name="Che J."/>
            <person name="Ge C."/>
            <person name="Shi H."/>
            <person name="Pan Z."/>
            <person name="Liu X."/>
        </authorList>
    </citation>
    <scope>NUCLEOTIDE SEQUENCE [LARGE SCALE GENOMIC DNA]</scope>
    <source>
        <strain evidence="5">DSM 4</strain>
    </source>
</reference>